<dbReference type="PANTHER" id="PTHR47990">
    <property type="entry name" value="2-OXOGLUTARATE (2OG) AND FE(II)-DEPENDENT OXYGENASE SUPERFAMILY PROTEIN-RELATED"/>
    <property type="match status" value="1"/>
</dbReference>
<reference evidence="5" key="1">
    <citation type="journal article" date="2015" name="Proc. Natl. Acad. Sci. U.S.A.">
        <title>Genome sequencing of adzuki bean (Vigna angularis) provides insight into high starch and low fat accumulation and domestication.</title>
        <authorList>
            <person name="Yang K."/>
            <person name="Tian Z."/>
            <person name="Chen C."/>
            <person name="Luo L."/>
            <person name="Zhao B."/>
            <person name="Wang Z."/>
            <person name="Yu L."/>
            <person name="Li Y."/>
            <person name="Sun Y."/>
            <person name="Li W."/>
            <person name="Chen Y."/>
            <person name="Li Y."/>
            <person name="Zhang Y."/>
            <person name="Ai D."/>
            <person name="Zhao J."/>
            <person name="Shang C."/>
            <person name="Ma Y."/>
            <person name="Wu B."/>
            <person name="Wang M."/>
            <person name="Gao L."/>
            <person name="Sun D."/>
            <person name="Zhang P."/>
            <person name="Guo F."/>
            <person name="Wang W."/>
            <person name="Li Y."/>
            <person name="Wang J."/>
            <person name="Varshney R.K."/>
            <person name="Wang J."/>
            <person name="Ling H.Q."/>
            <person name="Wan P."/>
        </authorList>
    </citation>
    <scope>NUCLEOTIDE SEQUENCE</scope>
    <source>
        <strain evidence="5">cv. Jingnong 6</strain>
    </source>
</reference>
<dbReference type="PROSITE" id="PS51471">
    <property type="entry name" value="FE2OG_OXY"/>
    <property type="match status" value="1"/>
</dbReference>
<evidence type="ECO:0000313" key="4">
    <source>
        <dbReference type="EMBL" id="KOM58202.1"/>
    </source>
</evidence>
<dbReference type="InterPro" id="IPR026992">
    <property type="entry name" value="DIOX_N"/>
</dbReference>
<dbReference type="InterPro" id="IPR044861">
    <property type="entry name" value="IPNS-like_FE2OG_OXY"/>
</dbReference>
<keyword evidence="1" id="KW-0479">Metal-binding</keyword>
<dbReference type="Gene3D" id="2.60.120.330">
    <property type="entry name" value="B-lactam Antibiotic, Isopenicillin N Synthase, Chain"/>
    <property type="match status" value="2"/>
</dbReference>
<gene>
    <name evidence="4" type="ORF">LR48_Vigan11g123600</name>
</gene>
<evidence type="ECO:0000256" key="1">
    <source>
        <dbReference type="ARBA" id="ARBA00022723"/>
    </source>
</evidence>
<dbReference type="EMBL" id="CM003381">
    <property type="protein sequence ID" value="KOM58202.1"/>
    <property type="molecule type" value="Genomic_DNA"/>
</dbReference>
<keyword evidence="2" id="KW-0408">Iron</keyword>
<feature type="domain" description="Fe2OG dioxygenase" evidence="3">
    <location>
        <begin position="397"/>
        <end position="497"/>
    </location>
</feature>
<sequence>MGEVEPAFIQELQHRPKLCVIEAEEIPVIDLSPVTKEAVSEASSIERLVKEIGSACKEWGFFQVINHGVPLNLRENIEKASRMFFSQSVEEKRKVSRDERNAMGYYDTEHTKNVRDWKEVFDSVAKDPTLVPLTPHEHDDRLTYWTNSSPQYPPHLRKQTISIDELQISSTWMEGFVSDDELNEEELEVQHILGFSPSFTNPRQSTSLLTLTIEFARKILQIVFWLCRTPNRVPTTFSLLKHTSNGATPTTLVIFLAVDAFTKAFVSALKIEAANTVYKLTELILVLPTPLLFMDSKFVLRGAAFSSILMDFTPMKYSAEGSPWEKAKAVLTGLTNRGVKPGLGAKRLHTASVQKEPRSTIKKYVEETEKLSFKLMELIALSLGLEAKRFEEFFVKDQTSLFRLNYYPTCPSPHLALGVGPHKDVGALTVLAQDEVEGLEVKHNGDWIRIKLIPNSFIINLGDIVQVWSNDAYESPEHRVVVNSEKERFSYPFFLFPAQETEVKPLEELINDQNPSKYRPYKWGKFLVHRFSTNFKKREVDNIQILHYKIK</sequence>
<protein>
    <recommendedName>
        <fullName evidence="3">Fe2OG dioxygenase domain-containing protein</fullName>
    </recommendedName>
</protein>
<dbReference type="InterPro" id="IPR005123">
    <property type="entry name" value="Oxoglu/Fe-dep_dioxygenase_dom"/>
</dbReference>
<dbReference type="FunFam" id="2.60.120.330:FF:000012">
    <property type="entry name" value="Gibberellin 20 oxidase 1"/>
    <property type="match status" value="1"/>
</dbReference>
<dbReference type="Proteomes" id="UP000053144">
    <property type="component" value="Chromosome 11"/>
</dbReference>
<dbReference type="AlphaFoldDB" id="A0A0L9VTL9"/>
<evidence type="ECO:0000313" key="5">
    <source>
        <dbReference type="Proteomes" id="UP000053144"/>
    </source>
</evidence>
<evidence type="ECO:0000259" key="3">
    <source>
        <dbReference type="PROSITE" id="PS51471"/>
    </source>
</evidence>
<organism evidence="4 5">
    <name type="scientific">Phaseolus angularis</name>
    <name type="common">Azuki bean</name>
    <name type="synonym">Vigna angularis</name>
    <dbReference type="NCBI Taxonomy" id="3914"/>
    <lineage>
        <taxon>Eukaryota</taxon>
        <taxon>Viridiplantae</taxon>
        <taxon>Streptophyta</taxon>
        <taxon>Embryophyta</taxon>
        <taxon>Tracheophyta</taxon>
        <taxon>Spermatophyta</taxon>
        <taxon>Magnoliopsida</taxon>
        <taxon>eudicotyledons</taxon>
        <taxon>Gunneridae</taxon>
        <taxon>Pentapetalae</taxon>
        <taxon>rosids</taxon>
        <taxon>fabids</taxon>
        <taxon>Fabales</taxon>
        <taxon>Fabaceae</taxon>
        <taxon>Papilionoideae</taxon>
        <taxon>50 kb inversion clade</taxon>
        <taxon>NPAAA clade</taxon>
        <taxon>indigoferoid/millettioid clade</taxon>
        <taxon>Phaseoleae</taxon>
        <taxon>Vigna</taxon>
    </lineage>
</organism>
<name>A0A0L9VTL9_PHAAN</name>
<dbReference type="SUPFAM" id="SSF51197">
    <property type="entry name" value="Clavaminate synthase-like"/>
    <property type="match status" value="2"/>
</dbReference>
<dbReference type="Pfam" id="PF03171">
    <property type="entry name" value="2OG-FeII_Oxy"/>
    <property type="match status" value="1"/>
</dbReference>
<proteinExistence type="predicted"/>
<dbReference type="OMA" id="NDAYESP"/>
<dbReference type="Gramene" id="KOM58202">
    <property type="protein sequence ID" value="KOM58202"/>
    <property type="gene ID" value="LR48_Vigan11g123600"/>
</dbReference>
<accession>A0A0L9VTL9</accession>
<evidence type="ECO:0000256" key="2">
    <source>
        <dbReference type="ARBA" id="ARBA00023004"/>
    </source>
</evidence>
<dbReference type="InterPro" id="IPR027443">
    <property type="entry name" value="IPNS-like_sf"/>
</dbReference>
<dbReference type="GO" id="GO:0046872">
    <property type="term" value="F:metal ion binding"/>
    <property type="evidence" value="ECO:0007669"/>
    <property type="project" value="UniProtKB-KW"/>
</dbReference>
<dbReference type="Pfam" id="PF14226">
    <property type="entry name" value="DIOX_N"/>
    <property type="match status" value="1"/>
</dbReference>
<dbReference type="InterPro" id="IPR050231">
    <property type="entry name" value="Iron_ascorbate_oxido_reductase"/>
</dbReference>